<proteinExistence type="predicted"/>
<evidence type="ECO:0000313" key="4">
    <source>
        <dbReference type="Proteomes" id="UP000315295"/>
    </source>
</evidence>
<sequence length="129" mass="14520">MLSYPIDCASNGGHHSFATFHKEVVERMNYSLDSCQSSVHLPSDGAANVDALMQMNYTEILKMGFILNWTAQKCSNFERSGGRCGFDDNEFVCFCCDLPYVKTCDDDNNSWDWKRKVIVGNISATPLNE</sequence>
<dbReference type="EMBL" id="VIEB01000697">
    <property type="protein sequence ID" value="TQD83000.1"/>
    <property type="molecule type" value="Genomic_DNA"/>
</dbReference>
<feature type="domain" description="Wall-associated receptor kinase C-terminal" evidence="2">
    <location>
        <begin position="8"/>
        <end position="97"/>
    </location>
</feature>
<keyword evidence="1" id="KW-0325">Glycoprotein</keyword>
<evidence type="ECO:0000259" key="2">
    <source>
        <dbReference type="Pfam" id="PF14380"/>
    </source>
</evidence>
<dbReference type="STRING" id="106549.A0A540L955"/>
<dbReference type="Proteomes" id="UP000315295">
    <property type="component" value="Unassembled WGS sequence"/>
</dbReference>
<organism evidence="3 4">
    <name type="scientific">Malus baccata</name>
    <name type="common">Siberian crab apple</name>
    <name type="synonym">Pyrus baccata</name>
    <dbReference type="NCBI Taxonomy" id="106549"/>
    <lineage>
        <taxon>Eukaryota</taxon>
        <taxon>Viridiplantae</taxon>
        <taxon>Streptophyta</taxon>
        <taxon>Embryophyta</taxon>
        <taxon>Tracheophyta</taxon>
        <taxon>Spermatophyta</taxon>
        <taxon>Magnoliopsida</taxon>
        <taxon>eudicotyledons</taxon>
        <taxon>Gunneridae</taxon>
        <taxon>Pentapetalae</taxon>
        <taxon>rosids</taxon>
        <taxon>fabids</taxon>
        <taxon>Rosales</taxon>
        <taxon>Rosaceae</taxon>
        <taxon>Amygdaloideae</taxon>
        <taxon>Maleae</taxon>
        <taxon>Malus</taxon>
    </lineage>
</organism>
<dbReference type="Pfam" id="PF14380">
    <property type="entry name" value="WAK_assoc"/>
    <property type="match status" value="1"/>
</dbReference>
<evidence type="ECO:0000256" key="1">
    <source>
        <dbReference type="ARBA" id="ARBA00023180"/>
    </source>
</evidence>
<gene>
    <name evidence="3" type="ORF">C1H46_031433</name>
</gene>
<name>A0A540L955_MALBA</name>
<reference evidence="3 4" key="1">
    <citation type="journal article" date="2019" name="G3 (Bethesda)">
        <title>Sequencing of a Wild Apple (Malus baccata) Genome Unravels the Differences Between Cultivated and Wild Apple Species Regarding Disease Resistance and Cold Tolerance.</title>
        <authorList>
            <person name="Chen X."/>
        </authorList>
    </citation>
    <scope>NUCLEOTIDE SEQUENCE [LARGE SCALE GENOMIC DNA]</scope>
    <source>
        <strain evidence="4">cv. Shandingzi</strain>
        <tissue evidence="3">Leaves</tissue>
    </source>
</reference>
<protein>
    <recommendedName>
        <fullName evidence="2">Wall-associated receptor kinase C-terminal domain-containing protein</fullName>
    </recommendedName>
</protein>
<dbReference type="AlphaFoldDB" id="A0A540L955"/>
<comment type="caution">
    <text evidence="3">The sequence shown here is derived from an EMBL/GenBank/DDBJ whole genome shotgun (WGS) entry which is preliminary data.</text>
</comment>
<accession>A0A540L955</accession>
<evidence type="ECO:0000313" key="3">
    <source>
        <dbReference type="EMBL" id="TQD83000.1"/>
    </source>
</evidence>
<keyword evidence="4" id="KW-1185">Reference proteome</keyword>
<dbReference type="InterPro" id="IPR032872">
    <property type="entry name" value="WAK_assoc_C"/>
</dbReference>